<dbReference type="EMBL" id="KN880456">
    <property type="protein sequence ID" value="KIY71276.1"/>
    <property type="molecule type" value="Genomic_DNA"/>
</dbReference>
<gene>
    <name evidence="1" type="ORF">CYLTODRAFT_435304</name>
</gene>
<dbReference type="Proteomes" id="UP000054007">
    <property type="component" value="Unassembled WGS sequence"/>
</dbReference>
<dbReference type="AlphaFoldDB" id="A0A0D7BNX4"/>
<protein>
    <submittedName>
        <fullName evidence="1">Uncharacterized protein</fullName>
    </submittedName>
</protein>
<dbReference type="OrthoDB" id="2574879at2759"/>
<name>A0A0D7BNX4_9AGAR</name>
<evidence type="ECO:0000313" key="1">
    <source>
        <dbReference type="EMBL" id="KIY71276.1"/>
    </source>
</evidence>
<reference evidence="1 2" key="1">
    <citation type="journal article" date="2015" name="Fungal Genet. Biol.">
        <title>Evolution of novel wood decay mechanisms in Agaricales revealed by the genome sequences of Fistulina hepatica and Cylindrobasidium torrendii.</title>
        <authorList>
            <person name="Floudas D."/>
            <person name="Held B.W."/>
            <person name="Riley R."/>
            <person name="Nagy L.G."/>
            <person name="Koehler G."/>
            <person name="Ransdell A.S."/>
            <person name="Younus H."/>
            <person name="Chow J."/>
            <person name="Chiniquy J."/>
            <person name="Lipzen A."/>
            <person name="Tritt A."/>
            <person name="Sun H."/>
            <person name="Haridas S."/>
            <person name="LaButti K."/>
            <person name="Ohm R.A."/>
            <person name="Kues U."/>
            <person name="Blanchette R.A."/>
            <person name="Grigoriev I.V."/>
            <person name="Minto R.E."/>
            <person name="Hibbett D.S."/>
        </authorList>
    </citation>
    <scope>NUCLEOTIDE SEQUENCE [LARGE SCALE GENOMIC DNA]</scope>
    <source>
        <strain evidence="1 2">FP15055 ss-10</strain>
    </source>
</reference>
<evidence type="ECO:0000313" key="2">
    <source>
        <dbReference type="Proteomes" id="UP000054007"/>
    </source>
</evidence>
<organism evidence="1 2">
    <name type="scientific">Cylindrobasidium torrendii FP15055 ss-10</name>
    <dbReference type="NCBI Taxonomy" id="1314674"/>
    <lineage>
        <taxon>Eukaryota</taxon>
        <taxon>Fungi</taxon>
        <taxon>Dikarya</taxon>
        <taxon>Basidiomycota</taxon>
        <taxon>Agaricomycotina</taxon>
        <taxon>Agaricomycetes</taxon>
        <taxon>Agaricomycetidae</taxon>
        <taxon>Agaricales</taxon>
        <taxon>Marasmiineae</taxon>
        <taxon>Physalacriaceae</taxon>
        <taxon>Cylindrobasidium</taxon>
    </lineage>
</organism>
<accession>A0A0D7BNX4</accession>
<keyword evidence="2" id="KW-1185">Reference proteome</keyword>
<sequence length="243" mass="27468">MARALTQKQERRLMDYLDLQFLELARGYKKRSEPTATLSTLPLYLQAASKLLGLILRIPPVGPSISLRTSFMLKLTNDVLCSVMGYPADPQNVAELLDWMDDLDQAWVAVMRAEPWDDVQNGVTPMNEDTPAERDESMDGIVALGEERTSALSQTEKTRLRSLLIGGIGTFEEWMYGETPLDSDETHTQAQVLLEEMGLKDAFDQAFSRTLDELGGLAELRHERIVLRPDTCRMEEVEADEFR</sequence>
<proteinExistence type="predicted"/>